<protein>
    <submittedName>
        <fullName evidence="1">Uncharacterized protein</fullName>
    </submittedName>
</protein>
<organism evidence="1 2">
    <name type="scientific">Fusarium musae</name>
    <dbReference type="NCBI Taxonomy" id="1042133"/>
    <lineage>
        <taxon>Eukaryota</taxon>
        <taxon>Fungi</taxon>
        <taxon>Dikarya</taxon>
        <taxon>Ascomycota</taxon>
        <taxon>Pezizomycotina</taxon>
        <taxon>Sordariomycetes</taxon>
        <taxon>Hypocreomycetidae</taxon>
        <taxon>Hypocreales</taxon>
        <taxon>Nectriaceae</taxon>
        <taxon>Fusarium</taxon>
    </lineage>
</organism>
<evidence type="ECO:0000313" key="1">
    <source>
        <dbReference type="EMBL" id="KAG9504981.1"/>
    </source>
</evidence>
<gene>
    <name evidence="1" type="ORF">J7337_001947</name>
</gene>
<evidence type="ECO:0000313" key="2">
    <source>
        <dbReference type="Proteomes" id="UP000827133"/>
    </source>
</evidence>
<dbReference type="Proteomes" id="UP000827133">
    <property type="component" value="Unassembled WGS sequence"/>
</dbReference>
<dbReference type="KEGG" id="fmu:J7337_001947"/>
<dbReference type="GeneID" id="68309804"/>
<dbReference type="EMBL" id="JAHBCI010000002">
    <property type="protein sequence ID" value="KAG9504981.1"/>
    <property type="molecule type" value="Genomic_DNA"/>
</dbReference>
<dbReference type="RefSeq" id="XP_044683980.1">
    <property type="nucleotide sequence ID" value="XM_044819680.1"/>
</dbReference>
<reference evidence="1" key="1">
    <citation type="journal article" date="2021" name="Mol. Plant Microbe Interact.">
        <title>Telomere to telomere genome assembly of Fusarium musae F31, causal agent of crown rot disease of banana.</title>
        <authorList>
            <person name="Degradi L."/>
            <person name="Tava V."/>
            <person name="Kunova A."/>
            <person name="Cortesi P."/>
            <person name="Saracchi M."/>
            <person name="Pasquali M."/>
        </authorList>
    </citation>
    <scope>NUCLEOTIDE SEQUENCE</scope>
    <source>
        <strain evidence="1">F31</strain>
    </source>
</reference>
<dbReference type="AlphaFoldDB" id="A0A9P8IRQ5"/>
<name>A0A9P8IRQ5_9HYPO</name>
<comment type="caution">
    <text evidence="1">The sequence shown here is derived from an EMBL/GenBank/DDBJ whole genome shotgun (WGS) entry which is preliminary data.</text>
</comment>
<keyword evidence="2" id="KW-1185">Reference proteome</keyword>
<accession>A0A9P8IRQ5</accession>
<proteinExistence type="predicted"/>
<sequence>MNAAVQSPVLDAFAVDVVDTQVVRWPRLHQTHPSIRQQKHLDTQGRTVFFEGGFDTSAPPGSGLYYYIWRDIRYPNP</sequence>